<organism evidence="2 3">
    <name type="scientific">Aliidongia dinghuensis</name>
    <dbReference type="NCBI Taxonomy" id="1867774"/>
    <lineage>
        <taxon>Bacteria</taxon>
        <taxon>Pseudomonadati</taxon>
        <taxon>Pseudomonadota</taxon>
        <taxon>Alphaproteobacteria</taxon>
        <taxon>Rhodospirillales</taxon>
        <taxon>Dongiaceae</taxon>
        <taxon>Aliidongia</taxon>
    </lineage>
</organism>
<comment type="caution">
    <text evidence="2">The sequence shown here is derived from an EMBL/GenBank/DDBJ whole genome shotgun (WGS) entry which is preliminary data.</text>
</comment>
<gene>
    <name evidence="2" type="ORF">GCM10011611_07630</name>
</gene>
<dbReference type="AlphaFoldDB" id="A0A8J2YPV4"/>
<name>A0A8J2YPV4_9PROT</name>
<reference evidence="2" key="2">
    <citation type="submission" date="2020-09" db="EMBL/GenBank/DDBJ databases">
        <authorList>
            <person name="Sun Q."/>
            <person name="Zhou Y."/>
        </authorList>
    </citation>
    <scope>NUCLEOTIDE SEQUENCE</scope>
    <source>
        <strain evidence="2">CGMCC 1.15725</strain>
    </source>
</reference>
<dbReference type="Pfam" id="PF13372">
    <property type="entry name" value="Alginate_exp"/>
    <property type="match status" value="1"/>
</dbReference>
<evidence type="ECO:0000313" key="2">
    <source>
        <dbReference type="EMBL" id="GGF04712.1"/>
    </source>
</evidence>
<dbReference type="Gene3D" id="2.40.160.100">
    <property type="match status" value="1"/>
</dbReference>
<evidence type="ECO:0000259" key="1">
    <source>
        <dbReference type="Pfam" id="PF13372"/>
    </source>
</evidence>
<dbReference type="InterPro" id="IPR025388">
    <property type="entry name" value="Alginate_export_dom"/>
</dbReference>
<dbReference type="InterPro" id="IPR053728">
    <property type="entry name" value="Alginate_Permeability_Chnl"/>
</dbReference>
<reference evidence="2" key="1">
    <citation type="journal article" date="2014" name="Int. J. Syst. Evol. Microbiol.">
        <title>Complete genome sequence of Corynebacterium casei LMG S-19264T (=DSM 44701T), isolated from a smear-ripened cheese.</title>
        <authorList>
            <consortium name="US DOE Joint Genome Institute (JGI-PGF)"/>
            <person name="Walter F."/>
            <person name="Albersmeier A."/>
            <person name="Kalinowski J."/>
            <person name="Ruckert C."/>
        </authorList>
    </citation>
    <scope>NUCLEOTIDE SEQUENCE</scope>
    <source>
        <strain evidence="2">CGMCC 1.15725</strain>
    </source>
</reference>
<accession>A0A8J2YPV4</accession>
<feature type="domain" description="Alginate export" evidence="1">
    <location>
        <begin position="85"/>
        <end position="473"/>
    </location>
</feature>
<dbReference type="EMBL" id="BMJQ01000002">
    <property type="protein sequence ID" value="GGF04712.1"/>
    <property type="molecule type" value="Genomic_DNA"/>
</dbReference>
<dbReference type="Proteomes" id="UP000646365">
    <property type="component" value="Unassembled WGS sequence"/>
</dbReference>
<evidence type="ECO:0000313" key="3">
    <source>
        <dbReference type="Proteomes" id="UP000646365"/>
    </source>
</evidence>
<dbReference type="RefSeq" id="WP_229743464.1">
    <property type="nucleotide sequence ID" value="NZ_BMJQ01000002.1"/>
</dbReference>
<keyword evidence="3" id="KW-1185">Reference proteome</keyword>
<protein>
    <submittedName>
        <fullName evidence="2">Alginate export family protein</fullName>
    </submittedName>
</protein>
<proteinExistence type="predicted"/>
<sequence length="479" mass="53369">MHPATAPGTNAMGRHPMRAIGAAVLVLACWHLERARAQDAPPARPAIMFNRWQEDWSVLADPRVPREPLDALKYIPLSATDPETYLSFGATIRERFESNSAAQFGTAGNRSQNYVISRTELHADLHVGQHVESFLQLQSDFAPGKTQLVPVDRNRADIEQAFVVVTEPAGDGTLKLRLGRQQFAFDLQRFVSVRDGPNVRQSYDAAWADYETWPWRFIGFYSQPVQTRDRRAFDDFSNGHLTFSVLRVERRLTQAISLSAYYSHYTQDGARYLSVTGNERRENFDVHLDGTAAGFDWDVEGMGQFGRISNEDVEAWGMGSLGGYTFANLPLTPRLGLQIDAASGDSNPHDRTLGTFNPLFPNGAYVTLAGYTGYTNFVQVKPSVTIHPFEDAKLMFAAAPQWRESTADAVYTQPNVPVRNTAGRGDLYTGAYSQVRLDWAVSRSTAFAVEAVHFQVGDTIRRAGGHNSDYVGVEIKYGW</sequence>